<evidence type="ECO:0008006" key="2">
    <source>
        <dbReference type="Google" id="ProtNLM"/>
    </source>
</evidence>
<protein>
    <recommendedName>
        <fullName evidence="2">Cupin 2 conserved barrel domain-containing protein</fullName>
    </recommendedName>
</protein>
<accession>A0A381SD17</accession>
<dbReference type="Pfam" id="PF16867">
    <property type="entry name" value="DMSP_lyase"/>
    <property type="match status" value="1"/>
</dbReference>
<dbReference type="EMBL" id="UINC01002882">
    <property type="protein sequence ID" value="SVA01221.1"/>
    <property type="molecule type" value="Genomic_DNA"/>
</dbReference>
<dbReference type="GO" id="GO:0047869">
    <property type="term" value="F:dimethylpropiothetin dethiomethylase activity"/>
    <property type="evidence" value="ECO:0007669"/>
    <property type="project" value="InterPro"/>
</dbReference>
<gene>
    <name evidence="1" type="ORF">METZ01_LOCUS54075</name>
</gene>
<sequence>VVAPFVEAFRAFAVAEGDRDPGLARPMALLAGGLDHVTVAEPTPQAGLPVADRHFEAALAAGVGVPADLARIVAGRTGWARPYPDYAGQPDMDALRANYAYSPVIGAAEDAISGNAVTALYLSDEVFAGLVLQGPGVVYPPHVHKAAEVYWVVSGTADWQRGDDWSTHGPGSVIFHDTGVRHATVTGDEPQLLLFAWVTDPDSIPVI</sequence>
<proteinExistence type="predicted"/>
<feature type="non-terminal residue" evidence="1">
    <location>
        <position position="1"/>
    </location>
</feature>
<reference evidence="1" key="1">
    <citation type="submission" date="2018-05" db="EMBL/GenBank/DDBJ databases">
        <authorList>
            <person name="Lanie J.A."/>
            <person name="Ng W.-L."/>
            <person name="Kazmierczak K.M."/>
            <person name="Andrzejewski T.M."/>
            <person name="Davidsen T.M."/>
            <person name="Wayne K.J."/>
            <person name="Tettelin H."/>
            <person name="Glass J.I."/>
            <person name="Rusch D."/>
            <person name="Podicherti R."/>
            <person name="Tsui H.-C.T."/>
            <person name="Winkler M.E."/>
        </authorList>
    </citation>
    <scope>NUCLEOTIDE SEQUENCE</scope>
</reference>
<dbReference type="AlphaFoldDB" id="A0A381SD17"/>
<dbReference type="InterPro" id="IPR011051">
    <property type="entry name" value="RmlC_Cupin_sf"/>
</dbReference>
<evidence type="ECO:0000313" key="1">
    <source>
        <dbReference type="EMBL" id="SVA01221.1"/>
    </source>
</evidence>
<dbReference type="InterPro" id="IPR014710">
    <property type="entry name" value="RmlC-like_jellyroll"/>
</dbReference>
<dbReference type="SUPFAM" id="SSF51182">
    <property type="entry name" value="RmlC-like cupins"/>
    <property type="match status" value="1"/>
</dbReference>
<dbReference type="InterPro" id="IPR031723">
    <property type="entry name" value="DMSP_lyase"/>
</dbReference>
<dbReference type="Gene3D" id="2.60.120.10">
    <property type="entry name" value="Jelly Rolls"/>
    <property type="match status" value="1"/>
</dbReference>
<organism evidence="1">
    <name type="scientific">marine metagenome</name>
    <dbReference type="NCBI Taxonomy" id="408172"/>
    <lineage>
        <taxon>unclassified sequences</taxon>
        <taxon>metagenomes</taxon>
        <taxon>ecological metagenomes</taxon>
    </lineage>
</organism>
<feature type="non-terminal residue" evidence="1">
    <location>
        <position position="207"/>
    </location>
</feature>
<name>A0A381SD17_9ZZZZ</name>